<dbReference type="InterPro" id="IPR029046">
    <property type="entry name" value="LolA/LolB/LppX"/>
</dbReference>
<gene>
    <name evidence="2" type="ORF">WDJ61_02265</name>
</gene>
<dbReference type="PANTHER" id="PTHR37507:SF2">
    <property type="entry name" value="SPORULATION PROTEIN YDCC"/>
    <property type="match status" value="1"/>
</dbReference>
<keyword evidence="2" id="KW-0449">Lipoprotein</keyword>
<dbReference type="EMBL" id="CP147404">
    <property type="protein sequence ID" value="WXB93515.1"/>
    <property type="molecule type" value="Genomic_DNA"/>
</dbReference>
<organism evidence="2 3">
    <name type="scientific">Bacillus kandeliae</name>
    <dbReference type="NCBI Taxonomy" id="3129297"/>
    <lineage>
        <taxon>Bacteria</taxon>
        <taxon>Bacillati</taxon>
        <taxon>Bacillota</taxon>
        <taxon>Bacilli</taxon>
        <taxon>Bacillales</taxon>
        <taxon>Bacillaceae</taxon>
        <taxon>Bacillus</taxon>
    </lineage>
</organism>
<feature type="chain" id="PRO_5047392998" evidence="1">
    <location>
        <begin position="26"/>
        <end position="338"/>
    </location>
</feature>
<sequence>MRNRRLVWLMCLFALVILSACGAKSKEEVTADLNEKAEEVVGYKAKAKMTLQAGEEKQIYNVDIWNREHQFYRVALSTDKKDQSQMILKNETGVYVLTPALNKSFKFQSDWPRNSSQAYLYESLVKDILADKEATFKETDQHFVFETKTRYPNSHMLPFQEIRFKKKDLTPVSVKVMDPDRKPLVVVEFSKMEFDAKIDKESFDVKKNMTGAQLEMPVIAQPENKELAVHYPDGEITGSSLLEENEIVTSNGTRVVLTYGGDKSFTIVQEKAEVLPTASMQVNAVNGEVVDLGSSFGVASDHSLSWSYQGVDFMLASKDLSKGEMIEVARSMKMAMEK</sequence>
<reference evidence="2 3" key="1">
    <citation type="submission" date="2024-02" db="EMBL/GenBank/DDBJ databases">
        <title>Seven novel Bacillus-like species.</title>
        <authorList>
            <person name="Liu G."/>
        </authorList>
    </citation>
    <scope>NUCLEOTIDE SEQUENCE [LARGE SCALE GENOMIC DNA]</scope>
    <source>
        <strain evidence="2 3">FJAT-52991</strain>
    </source>
</reference>
<dbReference type="PANTHER" id="PTHR37507">
    <property type="entry name" value="SPORULATION PROTEIN YDCC"/>
    <property type="match status" value="1"/>
</dbReference>
<dbReference type="RefSeq" id="WP_338752870.1">
    <property type="nucleotide sequence ID" value="NZ_CP147404.1"/>
</dbReference>
<proteinExistence type="predicted"/>
<keyword evidence="3" id="KW-1185">Reference proteome</keyword>
<dbReference type="Gene3D" id="2.50.20.10">
    <property type="entry name" value="Lipoprotein localisation LolA/LolB/LppX"/>
    <property type="match status" value="1"/>
</dbReference>
<name>A0ABZ2N881_9BACI</name>
<feature type="signal peptide" evidence="1">
    <location>
        <begin position="1"/>
        <end position="25"/>
    </location>
</feature>
<dbReference type="PROSITE" id="PS51257">
    <property type="entry name" value="PROKAR_LIPOPROTEIN"/>
    <property type="match status" value="1"/>
</dbReference>
<evidence type="ECO:0000256" key="1">
    <source>
        <dbReference type="SAM" id="SignalP"/>
    </source>
</evidence>
<dbReference type="Proteomes" id="UP001387364">
    <property type="component" value="Chromosome"/>
</dbReference>
<evidence type="ECO:0000313" key="2">
    <source>
        <dbReference type="EMBL" id="WXB93515.1"/>
    </source>
</evidence>
<dbReference type="InterPro" id="IPR052944">
    <property type="entry name" value="Sporulation_related"/>
</dbReference>
<accession>A0ABZ2N881</accession>
<protein>
    <submittedName>
        <fullName evidence="2">Outer membrane lipoprotein carrier protein LolA</fullName>
    </submittedName>
</protein>
<evidence type="ECO:0000313" key="3">
    <source>
        <dbReference type="Proteomes" id="UP001387364"/>
    </source>
</evidence>
<dbReference type="SUPFAM" id="SSF89392">
    <property type="entry name" value="Prokaryotic lipoproteins and lipoprotein localization factors"/>
    <property type="match status" value="1"/>
</dbReference>
<keyword evidence="1" id="KW-0732">Signal</keyword>